<gene>
    <name evidence="1" type="ORF">ADIARSV_3443</name>
</gene>
<keyword evidence="2" id="KW-1185">Reference proteome</keyword>
<dbReference type="EMBL" id="AQPN01000116">
    <property type="protein sequence ID" value="EOR93364.1"/>
    <property type="molecule type" value="Genomic_DNA"/>
</dbReference>
<evidence type="ECO:0000313" key="2">
    <source>
        <dbReference type="Proteomes" id="UP000014174"/>
    </source>
</evidence>
<organism evidence="1 2">
    <name type="scientific">Arcticibacter svalbardensis MN12-7</name>
    <dbReference type="NCBI Taxonomy" id="1150600"/>
    <lineage>
        <taxon>Bacteria</taxon>
        <taxon>Pseudomonadati</taxon>
        <taxon>Bacteroidota</taxon>
        <taxon>Sphingobacteriia</taxon>
        <taxon>Sphingobacteriales</taxon>
        <taxon>Sphingobacteriaceae</taxon>
        <taxon>Arcticibacter</taxon>
    </lineage>
</organism>
<proteinExistence type="predicted"/>
<dbReference type="AlphaFoldDB" id="R9GWN2"/>
<reference evidence="1 2" key="1">
    <citation type="journal article" date="2013" name="Genome Announc.">
        <title>Draft Genome Sequence of Arcticibacter svalbardensis Strain MN12-7T, a Member of the Family Sphingobacteriaceae Isolated from an Arctic Soil Sample.</title>
        <authorList>
            <person name="Shivaji S."/>
            <person name="Ara S."/>
            <person name="Prasad S."/>
            <person name="Manasa B.P."/>
            <person name="Begum Z."/>
            <person name="Singh A."/>
            <person name="Kumar Pinnaka A."/>
        </authorList>
    </citation>
    <scope>NUCLEOTIDE SEQUENCE [LARGE SCALE GENOMIC DNA]</scope>
    <source>
        <strain evidence="1 2">MN12-7</strain>
    </source>
</reference>
<evidence type="ECO:0000313" key="1">
    <source>
        <dbReference type="EMBL" id="EOR93364.1"/>
    </source>
</evidence>
<name>R9GWN2_9SPHI</name>
<dbReference type="Proteomes" id="UP000014174">
    <property type="component" value="Unassembled WGS sequence"/>
</dbReference>
<sequence length="43" mass="4942">MGSVTVFFFLSVVYSRINVLKLMELTVSVNWDDLIVGNENFPF</sequence>
<accession>R9GWN2</accession>
<protein>
    <submittedName>
        <fullName evidence="1">Uncharacterized protein</fullName>
    </submittedName>
</protein>
<comment type="caution">
    <text evidence="1">The sequence shown here is derived from an EMBL/GenBank/DDBJ whole genome shotgun (WGS) entry which is preliminary data.</text>
</comment>